<proteinExistence type="predicted"/>
<evidence type="ECO:0000256" key="1">
    <source>
        <dbReference type="SAM" id="MobiDB-lite"/>
    </source>
</evidence>
<organism evidence="2 3">
    <name type="scientific">Acrobeloides nanus</name>
    <dbReference type="NCBI Taxonomy" id="290746"/>
    <lineage>
        <taxon>Eukaryota</taxon>
        <taxon>Metazoa</taxon>
        <taxon>Ecdysozoa</taxon>
        <taxon>Nematoda</taxon>
        <taxon>Chromadorea</taxon>
        <taxon>Rhabditida</taxon>
        <taxon>Tylenchina</taxon>
        <taxon>Cephalobomorpha</taxon>
        <taxon>Cephaloboidea</taxon>
        <taxon>Cephalobidae</taxon>
        <taxon>Acrobeloides</taxon>
    </lineage>
</organism>
<reference evidence="3" key="1">
    <citation type="submission" date="2022-11" db="UniProtKB">
        <authorList>
            <consortium name="WormBaseParasite"/>
        </authorList>
    </citation>
    <scope>IDENTIFICATION</scope>
</reference>
<dbReference type="WBParaSite" id="ACRNAN_Path_990.g3809.t1">
    <property type="protein sequence ID" value="ACRNAN_Path_990.g3809.t1"/>
    <property type="gene ID" value="ACRNAN_Path_990.g3809"/>
</dbReference>
<accession>A0A914CES1</accession>
<dbReference type="Proteomes" id="UP000887540">
    <property type="component" value="Unplaced"/>
</dbReference>
<protein>
    <submittedName>
        <fullName evidence="3">Uncharacterized protein</fullName>
    </submittedName>
</protein>
<name>A0A914CES1_9BILA</name>
<evidence type="ECO:0000313" key="3">
    <source>
        <dbReference type="WBParaSite" id="ACRNAN_Path_990.g3809.t1"/>
    </source>
</evidence>
<keyword evidence="2" id="KW-1185">Reference proteome</keyword>
<feature type="region of interest" description="Disordered" evidence="1">
    <location>
        <begin position="1"/>
        <end position="74"/>
    </location>
</feature>
<sequence>MGSGTGPAYDRDDHRLQWKPSQADGKTQVRFQSERTQEPRSAIRNGRTYIKHTRPKLGRQGASRVDSETEDQATVQKEEGKVLCGQQPKSTLNRDLFIVL</sequence>
<evidence type="ECO:0000313" key="2">
    <source>
        <dbReference type="Proteomes" id="UP000887540"/>
    </source>
</evidence>
<dbReference type="AlphaFoldDB" id="A0A914CES1"/>